<accession>A0A2W7MXQ8</accession>
<dbReference type="GO" id="GO:0004888">
    <property type="term" value="F:transmembrane signaling receptor activity"/>
    <property type="evidence" value="ECO:0007669"/>
    <property type="project" value="TreeGrafter"/>
</dbReference>
<sequence length="596" mass="63242">MRLTIKTKIIAGFAVMIALTGITALTGLHGIRTIGHDVELLVDTTARKRAVMQEVRATMMEMDRAVLAYIDDALVGGNPAEIDAAIATFDRGATEVDALLVELEAQASEAEVAVLEELRDDWEAYTVLEAQLRPVALAGPDGAEEVHEIYRTAEAAFATVLVDISHELDLLAEEMAKERHHAEMTETSITRTMIALTAIALAIGLAVAAFLATAISRNVRRAERVVTEVARGNLDVDASTRSRDEIGNLLNAMDKMVGDLKGMSRSAEAISKGDLKVDVTPRSEEDRLGIALRDMVLKLREVISNSAVSATHVSDGASNMSATAEQLSAGSTQQASAVEEASASIEEMTANIRQNADNAAQTEKIAGQSADDARRSGETVGNALHAMKTIAERITIIQEIARQTDLLALNAAVEAARAGTHGKGFAVVASEVRKLAERSQQAAAEISQLSKETVEVSGEAGRMLDALVPNIQRTADLVAEISASTREQNVGAEQINQAIRELNQVILQNASAAEEAAATSQELAAQSEQLTGVISYFEVDAGASKSAAPRPEKAPKVAAVASPQAEHSPRAQMPGVLNLDLTSEEVSDADFQRYAG</sequence>
<evidence type="ECO:0000256" key="1">
    <source>
        <dbReference type="ARBA" id="ARBA00022500"/>
    </source>
</evidence>
<keyword evidence="5" id="KW-0472">Membrane</keyword>
<evidence type="ECO:0000259" key="6">
    <source>
        <dbReference type="PROSITE" id="PS50111"/>
    </source>
</evidence>
<keyword evidence="3" id="KW-0807">Transducer</keyword>
<dbReference type="InterPro" id="IPR004089">
    <property type="entry name" value="MCPsignal_dom"/>
</dbReference>
<dbReference type="InterPro" id="IPR003660">
    <property type="entry name" value="HAMP_dom"/>
</dbReference>
<dbReference type="Proteomes" id="UP000248916">
    <property type="component" value="Unassembled WGS sequence"/>
</dbReference>
<dbReference type="Pfam" id="PF12729">
    <property type="entry name" value="4HB_MCP_1"/>
    <property type="match status" value="1"/>
</dbReference>
<evidence type="ECO:0000313" key="8">
    <source>
        <dbReference type="EMBL" id="PZX12778.1"/>
    </source>
</evidence>
<feature type="transmembrane region" description="Helical" evidence="5">
    <location>
        <begin position="193"/>
        <end position="215"/>
    </location>
</feature>
<dbReference type="InterPro" id="IPR051310">
    <property type="entry name" value="MCP_chemotaxis"/>
</dbReference>
<feature type="region of interest" description="Disordered" evidence="4">
    <location>
        <begin position="544"/>
        <end position="576"/>
    </location>
</feature>
<evidence type="ECO:0000256" key="3">
    <source>
        <dbReference type="PROSITE-ProRule" id="PRU00284"/>
    </source>
</evidence>
<dbReference type="InterPro" id="IPR024478">
    <property type="entry name" value="HlyB_4HB_MCP"/>
</dbReference>
<comment type="similarity">
    <text evidence="2">Belongs to the methyl-accepting chemotaxis (MCP) protein family.</text>
</comment>
<comment type="caution">
    <text evidence="8">The sequence shown here is derived from an EMBL/GenBank/DDBJ whole genome shotgun (WGS) entry which is preliminary data.</text>
</comment>
<dbReference type="Gene3D" id="6.10.340.10">
    <property type="match status" value="1"/>
</dbReference>
<dbReference type="GO" id="GO:0007165">
    <property type="term" value="P:signal transduction"/>
    <property type="evidence" value="ECO:0007669"/>
    <property type="project" value="UniProtKB-KW"/>
</dbReference>
<dbReference type="Pfam" id="PF00015">
    <property type="entry name" value="MCPsignal"/>
    <property type="match status" value="1"/>
</dbReference>
<dbReference type="SMART" id="SM00283">
    <property type="entry name" value="MA"/>
    <property type="match status" value="1"/>
</dbReference>
<evidence type="ECO:0000313" key="9">
    <source>
        <dbReference type="Proteomes" id="UP000248916"/>
    </source>
</evidence>
<gene>
    <name evidence="8" type="ORF">LX81_03485</name>
</gene>
<dbReference type="GO" id="GO:0005886">
    <property type="term" value="C:plasma membrane"/>
    <property type="evidence" value="ECO:0007669"/>
    <property type="project" value="TreeGrafter"/>
</dbReference>
<keyword evidence="1" id="KW-0145">Chemotaxis</keyword>
<dbReference type="SMART" id="SM00304">
    <property type="entry name" value="HAMP"/>
    <property type="match status" value="1"/>
</dbReference>
<evidence type="ECO:0000256" key="2">
    <source>
        <dbReference type="ARBA" id="ARBA00029447"/>
    </source>
</evidence>
<dbReference type="Gene3D" id="1.10.287.950">
    <property type="entry name" value="Methyl-accepting chemotaxis protein"/>
    <property type="match status" value="1"/>
</dbReference>
<dbReference type="CDD" id="cd06225">
    <property type="entry name" value="HAMP"/>
    <property type="match status" value="1"/>
</dbReference>
<dbReference type="PROSITE" id="PS50885">
    <property type="entry name" value="HAMP"/>
    <property type="match status" value="1"/>
</dbReference>
<keyword evidence="9" id="KW-1185">Reference proteome</keyword>
<dbReference type="PANTHER" id="PTHR43531:SF11">
    <property type="entry name" value="METHYL-ACCEPTING CHEMOTAXIS PROTEIN 3"/>
    <property type="match status" value="1"/>
</dbReference>
<keyword evidence="5" id="KW-1133">Transmembrane helix</keyword>
<feature type="domain" description="HAMP" evidence="7">
    <location>
        <begin position="213"/>
        <end position="265"/>
    </location>
</feature>
<dbReference type="AlphaFoldDB" id="A0A2W7MXQ8"/>
<name>A0A2W7MXQ8_9RHOB</name>
<dbReference type="SUPFAM" id="SSF58104">
    <property type="entry name" value="Methyl-accepting chemotaxis protein (MCP) signaling domain"/>
    <property type="match status" value="1"/>
</dbReference>
<dbReference type="RefSeq" id="WP_170134012.1">
    <property type="nucleotide sequence ID" value="NZ_QKZL01000022.1"/>
</dbReference>
<reference evidence="8 9" key="1">
    <citation type="submission" date="2018-06" db="EMBL/GenBank/DDBJ databases">
        <title>Genomic Encyclopedia of Archaeal and Bacterial Type Strains, Phase II (KMG-II): from individual species to whole genera.</title>
        <authorList>
            <person name="Goeker M."/>
        </authorList>
    </citation>
    <scope>NUCLEOTIDE SEQUENCE [LARGE SCALE GENOMIC DNA]</scope>
    <source>
        <strain evidence="8 9">DSM 22009</strain>
    </source>
</reference>
<evidence type="ECO:0000256" key="5">
    <source>
        <dbReference type="SAM" id="Phobius"/>
    </source>
</evidence>
<dbReference type="Pfam" id="PF00672">
    <property type="entry name" value="HAMP"/>
    <property type="match status" value="1"/>
</dbReference>
<organism evidence="8 9">
    <name type="scientific">Palleronia aestuarii</name>
    <dbReference type="NCBI Taxonomy" id="568105"/>
    <lineage>
        <taxon>Bacteria</taxon>
        <taxon>Pseudomonadati</taxon>
        <taxon>Pseudomonadota</taxon>
        <taxon>Alphaproteobacteria</taxon>
        <taxon>Rhodobacterales</taxon>
        <taxon>Roseobacteraceae</taxon>
        <taxon>Palleronia</taxon>
    </lineage>
</organism>
<evidence type="ECO:0000256" key="4">
    <source>
        <dbReference type="SAM" id="MobiDB-lite"/>
    </source>
</evidence>
<dbReference type="PANTHER" id="PTHR43531">
    <property type="entry name" value="PROTEIN ICFG"/>
    <property type="match status" value="1"/>
</dbReference>
<protein>
    <submittedName>
        <fullName evidence="8">Methyl-accepting chemotaxis protein</fullName>
    </submittedName>
</protein>
<proteinExistence type="inferred from homology"/>
<feature type="domain" description="Methyl-accepting transducer" evidence="6">
    <location>
        <begin position="309"/>
        <end position="524"/>
    </location>
</feature>
<dbReference type="GO" id="GO:0006935">
    <property type="term" value="P:chemotaxis"/>
    <property type="evidence" value="ECO:0007669"/>
    <property type="project" value="UniProtKB-KW"/>
</dbReference>
<evidence type="ECO:0000259" key="7">
    <source>
        <dbReference type="PROSITE" id="PS50885"/>
    </source>
</evidence>
<dbReference type="EMBL" id="QKZL01000022">
    <property type="protein sequence ID" value="PZX12778.1"/>
    <property type="molecule type" value="Genomic_DNA"/>
</dbReference>
<keyword evidence="5" id="KW-0812">Transmembrane</keyword>
<dbReference type="PROSITE" id="PS50111">
    <property type="entry name" value="CHEMOTAXIS_TRANSDUC_2"/>
    <property type="match status" value="1"/>
</dbReference>